<dbReference type="AlphaFoldDB" id="A0A140KZ59"/>
<evidence type="ECO:0000313" key="1">
    <source>
        <dbReference type="EMBL" id="KXG73584.1"/>
    </source>
</evidence>
<reference evidence="1 2" key="1">
    <citation type="submission" date="2015-12" db="EMBL/GenBank/DDBJ databases">
        <title>Draft genome sequnece of Fervidicola ferrireducens strain Y170.</title>
        <authorList>
            <person name="Patel B.K."/>
        </authorList>
    </citation>
    <scope>NUCLEOTIDE SEQUENCE [LARGE SCALE GENOMIC DNA]</scope>
    <source>
        <strain evidence="1 2">Y170</strain>
    </source>
</reference>
<dbReference type="Gene3D" id="2.10.110.10">
    <property type="entry name" value="Cysteine Rich Protein"/>
    <property type="match status" value="1"/>
</dbReference>
<accession>A0A140KZ59</accession>
<dbReference type="RefSeq" id="WP_157081772.1">
    <property type="nucleotide sequence ID" value="NZ_LOED01000104.1"/>
</dbReference>
<dbReference type="SUPFAM" id="SSF57716">
    <property type="entry name" value="Glucocorticoid receptor-like (DNA-binding domain)"/>
    <property type="match status" value="1"/>
</dbReference>
<comment type="caution">
    <text evidence="1">The sequence shown here is derived from an EMBL/GenBank/DDBJ whole genome shotgun (WGS) entry which is preliminary data.</text>
</comment>
<protein>
    <recommendedName>
        <fullName evidence="3">LIM zinc-binding domain-containing protein</fullName>
    </recommendedName>
</protein>
<dbReference type="OrthoDB" id="1955672at2"/>
<evidence type="ECO:0000313" key="2">
    <source>
        <dbReference type="Proteomes" id="UP000070427"/>
    </source>
</evidence>
<organism evidence="1 2">
    <name type="scientific">Fervidicola ferrireducens</name>
    <dbReference type="NCBI Taxonomy" id="520764"/>
    <lineage>
        <taxon>Bacteria</taxon>
        <taxon>Bacillati</taxon>
        <taxon>Bacillota</taxon>
        <taxon>Clostridia</taxon>
        <taxon>Thermosediminibacterales</taxon>
        <taxon>Thermosediminibacteraceae</taxon>
        <taxon>Fervidicola</taxon>
    </lineage>
</organism>
<gene>
    <name evidence="1" type="ORF">AN618_24880</name>
</gene>
<dbReference type="InParanoid" id="A0A140KZ59"/>
<dbReference type="EMBL" id="LOED01000104">
    <property type="protein sequence ID" value="KXG73584.1"/>
    <property type="molecule type" value="Genomic_DNA"/>
</dbReference>
<name>A0A140KZ59_9FIRM</name>
<sequence>MLPIRCSRCGKAVNEYDVQYIFDEPYCQRCYDEVLPEVERCSTCGKEIDKNPARMPRF</sequence>
<keyword evidence="2" id="KW-1185">Reference proteome</keyword>
<proteinExistence type="predicted"/>
<evidence type="ECO:0008006" key="3">
    <source>
        <dbReference type="Google" id="ProtNLM"/>
    </source>
</evidence>
<dbReference type="Proteomes" id="UP000070427">
    <property type="component" value="Unassembled WGS sequence"/>
</dbReference>